<dbReference type="InterPro" id="IPR011047">
    <property type="entry name" value="Quinoprotein_ADH-like_sf"/>
</dbReference>
<dbReference type="AlphaFoldDB" id="A0A8J3ZAH7"/>
<comment type="caution">
    <text evidence="1">The sequence shown here is derived from an EMBL/GenBank/DDBJ whole genome shotgun (WGS) entry which is preliminary data.</text>
</comment>
<dbReference type="InterPro" id="IPR051200">
    <property type="entry name" value="Host-pathogen_enzymatic-act"/>
</dbReference>
<evidence type="ECO:0000313" key="1">
    <source>
        <dbReference type="EMBL" id="GIJ59377.1"/>
    </source>
</evidence>
<sequence>MRSYGSPAYRLRDDYHHLAVGSDGRTVFAVGRPDRRATVLQSVEVATGKVIEGDEVATFTVAGDRVVAVPTAARASLTVAGADLSVERTVPLDAPVRCLAAGGPVVVVAGDGPPTVAVVDPVTGSVRSGPLPASPMCVAVSDDGTVAAIGTGTERSGSVLIVDTATATVTATLKGPRAPVRSVRVSGRGLVVAAAGPRVFGWTLGVPKPVTLLAAKNPASVVGFTTGGLLIAQVSEKTLHAIDPSTGAEVWKVDQYNTARVHGDRVVSLHFHTLRDLDAATGAVRHSWTSRTFTRGLAVGPDVVAATAATGRVAVLRDGEPWPEDPGGHGAPVIAVAFAGERFATSGKDVRVCVWERGSSTPVFTAEPSTKQTESEAVHLDDDAVWTAFGTRLQRYPLDGGPPATTGFLKDRVTVIRPLPGTGLVLAAAQARRRSYGELYLFDATTLTPVHSERMDRTFRAADLRDDGLVELRGDAHRLVFDPATRSVVHQQAARGWPFKPTQFLLPGGTLLVETEYQGRIHAIDTGRNAELYGVVETETISGTGALSDAGRLATVHTDAIRLWDAYTGEPAGTVPLPEGVRQVWFLPDGKTLLATLADGRLLELD</sequence>
<name>A0A8J3ZAH7_9ACTN</name>
<protein>
    <recommendedName>
        <fullName evidence="3">PQQ-like domain-containing protein</fullName>
    </recommendedName>
</protein>
<dbReference type="PANTHER" id="PTHR47197:SF3">
    <property type="entry name" value="DIHYDRO-HEME D1 DEHYDROGENASE"/>
    <property type="match status" value="1"/>
</dbReference>
<gene>
    <name evidence="1" type="ORF">Vau01_068930</name>
</gene>
<dbReference type="Gene3D" id="2.130.10.10">
    <property type="entry name" value="YVTN repeat-like/Quinoprotein amine dehydrogenase"/>
    <property type="match status" value="3"/>
</dbReference>
<organism evidence="1 2">
    <name type="scientific">Virgisporangium aurantiacum</name>
    <dbReference type="NCBI Taxonomy" id="175570"/>
    <lineage>
        <taxon>Bacteria</taxon>
        <taxon>Bacillati</taxon>
        <taxon>Actinomycetota</taxon>
        <taxon>Actinomycetes</taxon>
        <taxon>Micromonosporales</taxon>
        <taxon>Micromonosporaceae</taxon>
        <taxon>Virgisporangium</taxon>
    </lineage>
</organism>
<proteinExistence type="predicted"/>
<keyword evidence="2" id="KW-1185">Reference proteome</keyword>
<accession>A0A8J3ZAH7</accession>
<evidence type="ECO:0008006" key="3">
    <source>
        <dbReference type="Google" id="ProtNLM"/>
    </source>
</evidence>
<evidence type="ECO:0000313" key="2">
    <source>
        <dbReference type="Proteomes" id="UP000612585"/>
    </source>
</evidence>
<dbReference type="SUPFAM" id="SSF50998">
    <property type="entry name" value="Quinoprotein alcohol dehydrogenase-like"/>
    <property type="match status" value="2"/>
</dbReference>
<dbReference type="PANTHER" id="PTHR47197">
    <property type="entry name" value="PROTEIN NIRF"/>
    <property type="match status" value="1"/>
</dbReference>
<reference evidence="1" key="1">
    <citation type="submission" date="2021-01" db="EMBL/GenBank/DDBJ databases">
        <title>Whole genome shotgun sequence of Virgisporangium aurantiacum NBRC 16421.</title>
        <authorList>
            <person name="Komaki H."/>
            <person name="Tamura T."/>
        </authorList>
    </citation>
    <scope>NUCLEOTIDE SEQUENCE</scope>
    <source>
        <strain evidence="1">NBRC 16421</strain>
    </source>
</reference>
<dbReference type="RefSeq" id="WP_204001465.1">
    <property type="nucleotide sequence ID" value="NZ_BOPG01000045.1"/>
</dbReference>
<dbReference type="InterPro" id="IPR015943">
    <property type="entry name" value="WD40/YVTN_repeat-like_dom_sf"/>
</dbReference>
<dbReference type="EMBL" id="BOPG01000045">
    <property type="protein sequence ID" value="GIJ59377.1"/>
    <property type="molecule type" value="Genomic_DNA"/>
</dbReference>
<dbReference type="Proteomes" id="UP000612585">
    <property type="component" value="Unassembled WGS sequence"/>
</dbReference>
<dbReference type="InterPro" id="IPR001680">
    <property type="entry name" value="WD40_rpt"/>
</dbReference>
<dbReference type="SMART" id="SM00320">
    <property type="entry name" value="WD40"/>
    <property type="match status" value="4"/>
</dbReference>